<dbReference type="SUPFAM" id="SSF52821">
    <property type="entry name" value="Rhodanese/Cell cycle control phosphatase"/>
    <property type="match status" value="1"/>
</dbReference>
<proteinExistence type="predicted"/>
<keyword evidence="3" id="KW-1185">Reference proteome</keyword>
<dbReference type="Pfam" id="PF00581">
    <property type="entry name" value="Rhodanese"/>
    <property type="match status" value="1"/>
</dbReference>
<dbReference type="PROSITE" id="PS00380">
    <property type="entry name" value="RHODANESE_1"/>
    <property type="match status" value="1"/>
</dbReference>
<dbReference type="InterPro" id="IPR036868">
    <property type="entry name" value="TusA-like_sf"/>
</dbReference>
<evidence type="ECO:0000313" key="3">
    <source>
        <dbReference type="Proteomes" id="UP000187172"/>
    </source>
</evidence>
<evidence type="ECO:0000259" key="1">
    <source>
        <dbReference type="PROSITE" id="PS50206"/>
    </source>
</evidence>
<feature type="domain" description="Rhodanese" evidence="1">
    <location>
        <begin position="104"/>
        <end position="189"/>
    </location>
</feature>
<dbReference type="SUPFAM" id="SSF64307">
    <property type="entry name" value="SirA-like"/>
    <property type="match status" value="1"/>
</dbReference>
<dbReference type="PROSITE" id="PS50206">
    <property type="entry name" value="RHODANESE_3"/>
    <property type="match status" value="1"/>
</dbReference>
<dbReference type="RefSeq" id="WP_076174890.1">
    <property type="nucleotide sequence ID" value="NZ_MRTP01000013.1"/>
</dbReference>
<dbReference type="InterPro" id="IPR001763">
    <property type="entry name" value="Rhodanese-like_dom"/>
</dbReference>
<accession>A0A1R1ECG7</accession>
<dbReference type="CDD" id="cd00158">
    <property type="entry name" value="RHOD"/>
    <property type="match status" value="1"/>
</dbReference>
<dbReference type="SMART" id="SM00450">
    <property type="entry name" value="RHOD"/>
    <property type="match status" value="1"/>
</dbReference>
<organism evidence="2 3">
    <name type="scientific">Paenibacillus rhizosphaerae</name>
    <dbReference type="NCBI Taxonomy" id="297318"/>
    <lineage>
        <taxon>Bacteria</taxon>
        <taxon>Bacillati</taxon>
        <taxon>Bacillota</taxon>
        <taxon>Bacilli</taxon>
        <taxon>Bacillales</taxon>
        <taxon>Paenibacillaceae</taxon>
        <taxon>Paenibacillus</taxon>
    </lineage>
</organism>
<dbReference type="InterPro" id="IPR050229">
    <property type="entry name" value="GlpE_sulfurtransferase"/>
</dbReference>
<dbReference type="AlphaFoldDB" id="A0A1R1ECG7"/>
<sequence length="190" mass="20701">MADISVNVTLDCKGLSCPMPIVRTKKAMDQLEAGQVIEVLATDRGSLADMQGWAKNTGHQYLGTLEDGDVLKHYLRKSRPEELKEAANYPHTATNEELQSKLAASEDLVILDVREPAEYAFGHIPGAVSIPLGDLEARLSELDPEDSIHVVCRTGSRSDLACHLLAERGFQHVSNVVPGMSAWTGPIENQ</sequence>
<dbReference type="InterPro" id="IPR001307">
    <property type="entry name" value="Thiosulphate_STrfase_CS"/>
</dbReference>
<gene>
    <name evidence="2" type="ORF">BK138_28910</name>
</gene>
<dbReference type="Gene3D" id="3.30.110.40">
    <property type="entry name" value="TusA-like domain"/>
    <property type="match status" value="1"/>
</dbReference>
<dbReference type="Pfam" id="PF01206">
    <property type="entry name" value="TusA"/>
    <property type="match status" value="1"/>
</dbReference>
<dbReference type="PROSITE" id="PS01148">
    <property type="entry name" value="UPF0033"/>
    <property type="match status" value="1"/>
</dbReference>
<protein>
    <recommendedName>
        <fullName evidence="1">Rhodanese domain-containing protein</fullName>
    </recommendedName>
</protein>
<dbReference type="Gene3D" id="3.40.250.10">
    <property type="entry name" value="Rhodanese-like domain"/>
    <property type="match status" value="1"/>
</dbReference>
<dbReference type="InterPro" id="IPR036873">
    <property type="entry name" value="Rhodanese-like_dom_sf"/>
</dbReference>
<dbReference type="PANTHER" id="PTHR43031:SF1">
    <property type="entry name" value="PYRIDINE NUCLEOTIDE-DISULPHIDE OXIDOREDUCTASE"/>
    <property type="match status" value="1"/>
</dbReference>
<comment type="caution">
    <text evidence="2">The sequence shown here is derived from an EMBL/GenBank/DDBJ whole genome shotgun (WGS) entry which is preliminary data.</text>
</comment>
<dbReference type="STRING" id="297318.BK138_28910"/>
<dbReference type="PANTHER" id="PTHR43031">
    <property type="entry name" value="FAD-DEPENDENT OXIDOREDUCTASE"/>
    <property type="match status" value="1"/>
</dbReference>
<reference evidence="2 3" key="1">
    <citation type="submission" date="2016-11" db="EMBL/GenBank/DDBJ databases">
        <title>Paenibacillus species isolates.</title>
        <authorList>
            <person name="Beno S.M."/>
        </authorList>
    </citation>
    <scope>NUCLEOTIDE SEQUENCE [LARGE SCALE GENOMIC DNA]</scope>
    <source>
        <strain evidence="2 3">FSL R5-0378</strain>
    </source>
</reference>
<dbReference type="GO" id="GO:0004792">
    <property type="term" value="F:thiosulfate-cyanide sulfurtransferase activity"/>
    <property type="evidence" value="ECO:0007669"/>
    <property type="project" value="InterPro"/>
</dbReference>
<evidence type="ECO:0000313" key="2">
    <source>
        <dbReference type="EMBL" id="OMF49516.1"/>
    </source>
</evidence>
<dbReference type="EMBL" id="MRTP01000013">
    <property type="protein sequence ID" value="OMF49516.1"/>
    <property type="molecule type" value="Genomic_DNA"/>
</dbReference>
<dbReference type="Proteomes" id="UP000187172">
    <property type="component" value="Unassembled WGS sequence"/>
</dbReference>
<name>A0A1R1ECG7_9BACL</name>
<dbReference type="InterPro" id="IPR001455">
    <property type="entry name" value="TusA-like"/>
</dbReference>
<dbReference type="CDD" id="cd00291">
    <property type="entry name" value="SirA_YedF_YeeD"/>
    <property type="match status" value="1"/>
</dbReference>